<protein>
    <submittedName>
        <fullName evidence="5">Uncharacterized protein</fullName>
    </submittedName>
</protein>
<dbReference type="FunFam" id="3.80.10.10:FF:000732">
    <property type="entry name" value="GD11101"/>
    <property type="match status" value="1"/>
</dbReference>
<evidence type="ECO:0000313" key="6">
    <source>
        <dbReference type="Proteomes" id="UP001153620"/>
    </source>
</evidence>
<dbReference type="InterPro" id="IPR050328">
    <property type="entry name" value="Dev_Immune_Receptor"/>
</dbReference>
<evidence type="ECO:0000256" key="1">
    <source>
        <dbReference type="ARBA" id="ARBA00022614"/>
    </source>
</evidence>
<evidence type="ECO:0000313" key="5">
    <source>
        <dbReference type="EMBL" id="CAG9801209.1"/>
    </source>
</evidence>
<dbReference type="PANTHER" id="PTHR24373:SF262">
    <property type="entry name" value="LEUCINE-RICH REPEAT-CONTAINING PROTEIN 15"/>
    <property type="match status" value="1"/>
</dbReference>
<dbReference type="OrthoDB" id="1111193at2759"/>
<dbReference type="GO" id="GO:0031012">
    <property type="term" value="C:extracellular matrix"/>
    <property type="evidence" value="ECO:0007669"/>
    <property type="project" value="TreeGrafter"/>
</dbReference>
<evidence type="ECO:0000256" key="4">
    <source>
        <dbReference type="SAM" id="SignalP"/>
    </source>
</evidence>
<dbReference type="SMART" id="SM00369">
    <property type="entry name" value="LRR_TYP"/>
    <property type="match status" value="5"/>
</dbReference>
<dbReference type="Pfam" id="PF00560">
    <property type="entry name" value="LRR_1"/>
    <property type="match status" value="1"/>
</dbReference>
<reference evidence="5" key="2">
    <citation type="submission" date="2022-10" db="EMBL/GenBank/DDBJ databases">
        <authorList>
            <consortium name="ENA_rothamsted_submissions"/>
            <consortium name="culmorum"/>
            <person name="King R."/>
        </authorList>
    </citation>
    <scope>NUCLEOTIDE SEQUENCE</scope>
</reference>
<dbReference type="InterPro" id="IPR003591">
    <property type="entry name" value="Leu-rich_rpt_typical-subtyp"/>
</dbReference>
<keyword evidence="1" id="KW-0433">Leucine-rich repeat</keyword>
<reference evidence="5" key="1">
    <citation type="submission" date="2022-01" db="EMBL/GenBank/DDBJ databases">
        <authorList>
            <person name="King R."/>
        </authorList>
    </citation>
    <scope>NUCLEOTIDE SEQUENCE</scope>
</reference>
<keyword evidence="2 4" id="KW-0732">Signal</keyword>
<gene>
    <name evidence="5" type="ORF">CHIRRI_LOCUS4143</name>
</gene>
<dbReference type="Pfam" id="PF13855">
    <property type="entry name" value="LRR_8"/>
    <property type="match status" value="1"/>
</dbReference>
<name>A0A9N9RMP6_9DIPT</name>
<accession>A0A9N9RMP6</accession>
<dbReference type="GO" id="GO:0005615">
    <property type="term" value="C:extracellular space"/>
    <property type="evidence" value="ECO:0007669"/>
    <property type="project" value="TreeGrafter"/>
</dbReference>
<sequence length="316" mass="36883">MLNFRLTLLLASMTIQVTLCFKCEFQKDKYSTIENIDCCNIVPDSSDIAQNFSLEVVTDVDYNGTEIGSIHMSETEYPICKMFPNLEQICINDVKSVDENFLNHCKKVDKLTIITTEMEELPENFFHNNLELYRITLKNNKLKTLPENIFTRLKELLSINLSENQITFLPANIFNSLPKLERLYLDYNKIQTLPPNLFDGLSNLEVLALDHNEILDLPKNIFTSLVNLNTLYLYNNNLTVLHSDSFGIHRQFSDVTLHSNKFVAIDEKWFDNTNIENITMIDVENNICVNKIFFNEGEDLREEFKTCFENYRPREE</sequence>
<proteinExistence type="predicted"/>
<organism evidence="5 6">
    <name type="scientific">Chironomus riparius</name>
    <dbReference type="NCBI Taxonomy" id="315576"/>
    <lineage>
        <taxon>Eukaryota</taxon>
        <taxon>Metazoa</taxon>
        <taxon>Ecdysozoa</taxon>
        <taxon>Arthropoda</taxon>
        <taxon>Hexapoda</taxon>
        <taxon>Insecta</taxon>
        <taxon>Pterygota</taxon>
        <taxon>Neoptera</taxon>
        <taxon>Endopterygota</taxon>
        <taxon>Diptera</taxon>
        <taxon>Nematocera</taxon>
        <taxon>Chironomoidea</taxon>
        <taxon>Chironomidae</taxon>
        <taxon>Chironominae</taxon>
        <taxon>Chironomus</taxon>
    </lineage>
</organism>
<feature type="chain" id="PRO_5040515560" evidence="4">
    <location>
        <begin position="21"/>
        <end position="316"/>
    </location>
</feature>
<feature type="signal peptide" evidence="4">
    <location>
        <begin position="1"/>
        <end position="20"/>
    </location>
</feature>
<dbReference type="InterPro" id="IPR032675">
    <property type="entry name" value="LRR_dom_sf"/>
</dbReference>
<keyword evidence="3" id="KW-0677">Repeat</keyword>
<dbReference type="AlphaFoldDB" id="A0A9N9RMP6"/>
<dbReference type="PANTHER" id="PTHR24373">
    <property type="entry name" value="SLIT RELATED LEUCINE-RICH REPEAT NEURONAL PROTEIN"/>
    <property type="match status" value="1"/>
</dbReference>
<dbReference type="SMART" id="SM00364">
    <property type="entry name" value="LRR_BAC"/>
    <property type="match status" value="4"/>
</dbReference>
<dbReference type="InterPro" id="IPR001611">
    <property type="entry name" value="Leu-rich_rpt"/>
</dbReference>
<evidence type="ECO:0000256" key="3">
    <source>
        <dbReference type="ARBA" id="ARBA00022737"/>
    </source>
</evidence>
<dbReference type="SUPFAM" id="SSF52058">
    <property type="entry name" value="L domain-like"/>
    <property type="match status" value="1"/>
</dbReference>
<dbReference type="Proteomes" id="UP001153620">
    <property type="component" value="Chromosome 1"/>
</dbReference>
<keyword evidence="6" id="KW-1185">Reference proteome</keyword>
<dbReference type="EMBL" id="OU895877">
    <property type="protein sequence ID" value="CAG9801209.1"/>
    <property type="molecule type" value="Genomic_DNA"/>
</dbReference>
<dbReference type="Gene3D" id="3.80.10.10">
    <property type="entry name" value="Ribonuclease Inhibitor"/>
    <property type="match status" value="1"/>
</dbReference>
<evidence type="ECO:0000256" key="2">
    <source>
        <dbReference type="ARBA" id="ARBA00022729"/>
    </source>
</evidence>